<dbReference type="PANTHER" id="PTHR40980">
    <property type="entry name" value="PLUG DOMAIN-CONTAINING PROTEIN"/>
    <property type="match status" value="1"/>
</dbReference>
<dbReference type="Pfam" id="PF13620">
    <property type="entry name" value="CarboxypepD_reg"/>
    <property type="match status" value="1"/>
</dbReference>
<dbReference type="InterPro" id="IPR008969">
    <property type="entry name" value="CarboxyPept-like_regulatory"/>
</dbReference>
<evidence type="ECO:0000256" key="3">
    <source>
        <dbReference type="ARBA" id="ARBA00023237"/>
    </source>
</evidence>
<reference evidence="6 7" key="1">
    <citation type="submission" date="2017-02" db="EMBL/GenBank/DDBJ databases">
        <authorList>
            <person name="Peterson S.W."/>
        </authorList>
    </citation>
    <scope>NUCLEOTIDE SEQUENCE [LARGE SCALE GENOMIC DNA]</scope>
    <source>
        <strain evidence="6 7">ATCC 43324</strain>
    </source>
</reference>
<gene>
    <name evidence="6" type="ORF">SAMN02745202_01880</name>
</gene>
<name>A0A1T4QMI4_9BACT</name>
<proteinExistence type="predicted"/>
<keyword evidence="4" id="KW-0732">Signal</keyword>
<dbReference type="PANTHER" id="PTHR40980:SF4">
    <property type="entry name" value="TONB-DEPENDENT RECEPTOR-LIKE BETA-BARREL DOMAIN-CONTAINING PROTEIN"/>
    <property type="match status" value="1"/>
</dbReference>
<dbReference type="SUPFAM" id="SSF56935">
    <property type="entry name" value="Porins"/>
    <property type="match status" value="1"/>
</dbReference>
<comment type="subcellular location">
    <subcellularLocation>
        <location evidence="1">Cell outer membrane</location>
    </subcellularLocation>
</comment>
<organism evidence="6 7">
    <name type="scientific">Segatella oulorum</name>
    <dbReference type="NCBI Taxonomy" id="28136"/>
    <lineage>
        <taxon>Bacteria</taxon>
        <taxon>Pseudomonadati</taxon>
        <taxon>Bacteroidota</taxon>
        <taxon>Bacteroidia</taxon>
        <taxon>Bacteroidales</taxon>
        <taxon>Prevotellaceae</taxon>
        <taxon>Segatella</taxon>
    </lineage>
</organism>
<dbReference type="InterPro" id="IPR037066">
    <property type="entry name" value="Plug_dom_sf"/>
</dbReference>
<dbReference type="EMBL" id="FUXK01000023">
    <property type="protein sequence ID" value="SKA04896.1"/>
    <property type="molecule type" value="Genomic_DNA"/>
</dbReference>
<feature type="signal peptide" evidence="4">
    <location>
        <begin position="1"/>
        <end position="23"/>
    </location>
</feature>
<dbReference type="eggNOG" id="COG1629">
    <property type="taxonomic scope" value="Bacteria"/>
</dbReference>
<dbReference type="InterPro" id="IPR036942">
    <property type="entry name" value="Beta-barrel_TonB_sf"/>
</dbReference>
<evidence type="ECO:0000256" key="1">
    <source>
        <dbReference type="ARBA" id="ARBA00004442"/>
    </source>
</evidence>
<feature type="domain" description="Outer membrane protein beta-barrel" evidence="5">
    <location>
        <begin position="378"/>
        <end position="775"/>
    </location>
</feature>
<dbReference type="Proteomes" id="UP000190065">
    <property type="component" value="Unassembled WGS sequence"/>
</dbReference>
<dbReference type="STRING" id="28136.SAMN02745202_01880"/>
<evidence type="ECO:0000256" key="4">
    <source>
        <dbReference type="SAM" id="SignalP"/>
    </source>
</evidence>
<dbReference type="InterPro" id="IPR041700">
    <property type="entry name" value="OMP_b-brl_3"/>
</dbReference>
<dbReference type="GO" id="GO:0009279">
    <property type="term" value="C:cell outer membrane"/>
    <property type="evidence" value="ECO:0007669"/>
    <property type="project" value="UniProtKB-SubCell"/>
</dbReference>
<evidence type="ECO:0000256" key="2">
    <source>
        <dbReference type="ARBA" id="ARBA00023136"/>
    </source>
</evidence>
<keyword evidence="2" id="KW-0472">Membrane</keyword>
<protein>
    <submittedName>
        <fullName evidence="6">Outer membrane receptor proteins, mostly Fe transport</fullName>
    </submittedName>
</protein>
<feature type="chain" id="PRO_5010530243" evidence="4">
    <location>
        <begin position="24"/>
        <end position="795"/>
    </location>
</feature>
<dbReference type="Gene3D" id="2.40.170.20">
    <property type="entry name" value="TonB-dependent receptor, beta-barrel domain"/>
    <property type="match status" value="1"/>
</dbReference>
<sequence>MNTFFVRALLCCIGMGVSLFASGQGKLNGTVLDEHERGADAATVMLIAQPNNVLVGTTLTDRDGHFSFAAQQGHFLLYIRMLGYKEVKQEIAVGEGTTIANIRLVPDEIHLKDVVITARKSRPITSASNGKIRIHVAQSYLADVGNAIDILKHSPGVSVNNKGDISLATLGGTAIYVNGKKLMLQGDELTAYLRALPSSKIAHIETAPNPNASFEADGAGGIINIVLKTAAKSGIFLTASNGLSYWENLKQNTDLAFAYNTNKWQIGLSYNHSLGHYAMDYGYEKMQQGDKSQSSTVDTDKRNTFAAGIDFSWQPSSKSQWLINSSVSMLAGPGLTQTTTYVYQGTSLLDGTLKASNDYKKQRQVRYNNSLNYRYQPTKEHSLLFTADWTHFDGTAHCEQPNHYFSAANTLIRSDQFYSQPDKTIDIYALLADYKFHPNEQDEWLAGLKTSLIKSDNDFLFKKNGTTDPQRSNHFYYNEKNLEGYLQYAHAWKKVTLSAGMRMEYMHTHNRLNAYRQQTTEENRRSKLQLFPNLSATYTIDEKNKVALFYSRRQDKPRYEDLNPFEYLLDELSYWKGNPFLKPQISHKITLNYTRGNLSMNLYYNQLDDYFTALTDVFDHNKTIMTTKNIGKQQQMGTEAIFSKRLTAWWDFNTNLGCYYFINKLDYETYRQHYKRPSCSLSMGNTLFLPLGINAEISWRYHSKRQGGSYEVSRATGSIDLGLNKSWDDGRMRLSLLMTDILHSERWDSYGTKDALHLASWGYGESRKIVLRFSYSFGKQQLNKVGRTLEELERL</sequence>
<dbReference type="AlphaFoldDB" id="A0A1T4QMI4"/>
<dbReference type="RefSeq" id="WP_025071240.1">
    <property type="nucleotide sequence ID" value="NZ_FUXK01000023.1"/>
</dbReference>
<dbReference type="SUPFAM" id="SSF49464">
    <property type="entry name" value="Carboxypeptidase regulatory domain-like"/>
    <property type="match status" value="1"/>
</dbReference>
<evidence type="ECO:0000313" key="6">
    <source>
        <dbReference type="EMBL" id="SKA04896.1"/>
    </source>
</evidence>
<dbReference type="Gene3D" id="2.170.130.10">
    <property type="entry name" value="TonB-dependent receptor, plug domain"/>
    <property type="match status" value="1"/>
</dbReference>
<dbReference type="Pfam" id="PF14905">
    <property type="entry name" value="OMP_b-brl_3"/>
    <property type="match status" value="1"/>
</dbReference>
<keyword evidence="3" id="KW-0998">Cell outer membrane</keyword>
<accession>A0A1T4QMI4</accession>
<evidence type="ECO:0000259" key="5">
    <source>
        <dbReference type="Pfam" id="PF14905"/>
    </source>
</evidence>
<evidence type="ECO:0000313" key="7">
    <source>
        <dbReference type="Proteomes" id="UP000190065"/>
    </source>
</evidence>
<keyword evidence="6" id="KW-0675">Receptor</keyword>